<dbReference type="Proteomes" id="UP000005867">
    <property type="component" value="Chromosome"/>
</dbReference>
<name>G7VBD4_9CREN</name>
<dbReference type="eggNOG" id="arCOG05453">
    <property type="taxonomic scope" value="Archaea"/>
</dbReference>
<reference evidence="1 2" key="1">
    <citation type="journal article" date="2012" name="J. Bacteriol.">
        <title>Complete genome sequence of strain 1860, a crenarchaeon of the genus pyrobaculum able to grow with various electron acceptors.</title>
        <authorList>
            <person name="Mardanov A.V."/>
            <person name="Gumerov V.M."/>
            <person name="Slobodkina G.B."/>
            <person name="Beletsky A.V."/>
            <person name="Bonch-Osmolovskaya E.A."/>
            <person name="Ravin N.V."/>
            <person name="Skryabin K.G."/>
        </authorList>
    </citation>
    <scope>NUCLEOTIDE SEQUENCE [LARGE SCALE GENOMIC DNA]</scope>
    <source>
        <strain evidence="1 2">1860</strain>
    </source>
</reference>
<gene>
    <name evidence="1" type="ORF">P186_2239</name>
</gene>
<evidence type="ECO:0000313" key="2">
    <source>
        <dbReference type="Proteomes" id="UP000005867"/>
    </source>
</evidence>
<dbReference type="HOGENOM" id="CLU_2662502_0_0_2"/>
<evidence type="ECO:0000313" key="1">
    <source>
        <dbReference type="EMBL" id="AET33631.1"/>
    </source>
</evidence>
<dbReference type="KEGG" id="pyr:P186_2239"/>
<proteinExistence type="predicted"/>
<dbReference type="GeneID" id="99724846"/>
<protein>
    <submittedName>
        <fullName evidence="1">Uncharacterized protein</fullName>
    </submittedName>
</protein>
<dbReference type="EMBL" id="CP003098">
    <property type="protein sequence ID" value="AET33631.1"/>
    <property type="molecule type" value="Genomic_DNA"/>
</dbReference>
<sequence>MPFCTVCGREVNFKNIAYIYGNIFICKDCFPQYYVKNLCKVVEKRLRGESPSACNFCSFKKQCDVYVSKTLKALS</sequence>
<dbReference type="AlphaFoldDB" id="G7VBD4"/>
<organism evidence="1 2">
    <name type="scientific">Pyrobaculum ferrireducens</name>
    <dbReference type="NCBI Taxonomy" id="1104324"/>
    <lineage>
        <taxon>Archaea</taxon>
        <taxon>Thermoproteota</taxon>
        <taxon>Thermoprotei</taxon>
        <taxon>Thermoproteales</taxon>
        <taxon>Thermoproteaceae</taxon>
        <taxon>Pyrobaculum</taxon>
    </lineage>
</organism>
<dbReference type="RefSeq" id="WP_014289456.1">
    <property type="nucleotide sequence ID" value="NC_016645.1"/>
</dbReference>
<dbReference type="BioCyc" id="PSP1104324:GJSN-2190-MONOMER"/>
<accession>G7VBD4</accession>
<keyword evidence="2" id="KW-1185">Reference proteome</keyword>